<evidence type="ECO:0000256" key="5">
    <source>
        <dbReference type="ARBA" id="ARBA00023251"/>
    </source>
</evidence>
<dbReference type="STRING" id="37927.SA2016_0067"/>
<dbReference type="PRINTS" id="PR00164">
    <property type="entry name" value="ABC2TRNSPORT"/>
</dbReference>
<keyword evidence="6" id="KW-1003">Cell membrane</keyword>
<evidence type="ECO:0000313" key="9">
    <source>
        <dbReference type="Proteomes" id="UP000070134"/>
    </source>
</evidence>
<dbReference type="AlphaFoldDB" id="A0A126ZZH7"/>
<dbReference type="Pfam" id="PF01061">
    <property type="entry name" value="ABC2_membrane"/>
    <property type="match status" value="1"/>
</dbReference>
<keyword evidence="4 6" id="KW-0472">Membrane</keyword>
<dbReference type="PATRIC" id="fig|37927.3.peg.69"/>
<keyword evidence="2 6" id="KW-0812">Transmembrane</keyword>
<dbReference type="EMBL" id="CP014518">
    <property type="protein sequence ID" value="AMM30772.1"/>
    <property type="molecule type" value="Genomic_DNA"/>
</dbReference>
<keyword evidence="9" id="KW-1185">Reference proteome</keyword>
<dbReference type="InterPro" id="IPR051784">
    <property type="entry name" value="Nod_factor_ABC_transporter"/>
</dbReference>
<gene>
    <name evidence="8" type="ORF">SA2016_0067</name>
</gene>
<comment type="subcellular location">
    <subcellularLocation>
        <location evidence="6">Cell membrane</location>
        <topology evidence="6">Multi-pass membrane protein</topology>
    </subcellularLocation>
    <subcellularLocation>
        <location evidence="1">Membrane</location>
        <topology evidence="1">Multi-pass membrane protein</topology>
    </subcellularLocation>
</comment>
<comment type="similarity">
    <text evidence="6">Belongs to the ABC-2 integral membrane protein family.</text>
</comment>
<keyword evidence="6" id="KW-0813">Transport</keyword>
<evidence type="ECO:0000259" key="7">
    <source>
        <dbReference type="PROSITE" id="PS51012"/>
    </source>
</evidence>
<feature type="transmembrane region" description="Helical" evidence="6">
    <location>
        <begin position="250"/>
        <end position="276"/>
    </location>
</feature>
<dbReference type="Proteomes" id="UP000070134">
    <property type="component" value="Chromosome"/>
</dbReference>
<evidence type="ECO:0000256" key="4">
    <source>
        <dbReference type="ARBA" id="ARBA00023136"/>
    </source>
</evidence>
<feature type="transmembrane region" description="Helical" evidence="6">
    <location>
        <begin position="6"/>
        <end position="26"/>
    </location>
</feature>
<dbReference type="RefSeq" id="WP_169803025.1">
    <property type="nucleotide sequence ID" value="NZ_BJMO01000013.1"/>
</dbReference>
<dbReference type="InterPro" id="IPR013525">
    <property type="entry name" value="ABC2_TM"/>
</dbReference>
<evidence type="ECO:0000256" key="6">
    <source>
        <dbReference type="RuleBase" id="RU361157"/>
    </source>
</evidence>
<name>A0A126ZZH7_9MICC</name>
<sequence length="283" mass="30132">MASTRMASVGMVSLGAVSLGTIGMVWQRELLRYVRTPSRILTGLAQPLLFLFVLGYGMGSLVGSTGGLDFRKFVFPGIVAMSVVSTSIFSAISIVWDREFGFLREMLVAPVPRWALVAGKTAGGATVATGQGTIMLVLAPLVGVDLTVLTVAAVIAIEFVMAAALTAFGVFVASRITRMEGFQMVMQLVLLPMIFLSGALFPLAGLPLWLDILTRLNPLTYAVAPLRSVVFGAQNLPAAALARFPSDVTLFGWTLSIWTELAITVVFAAVFLALAVRGFGRRL</sequence>
<dbReference type="GO" id="GO:0046677">
    <property type="term" value="P:response to antibiotic"/>
    <property type="evidence" value="ECO:0007669"/>
    <property type="project" value="UniProtKB-KW"/>
</dbReference>
<feature type="transmembrane region" description="Helical" evidence="6">
    <location>
        <begin position="73"/>
        <end position="96"/>
    </location>
</feature>
<dbReference type="PANTHER" id="PTHR43229">
    <property type="entry name" value="NODULATION PROTEIN J"/>
    <property type="match status" value="1"/>
</dbReference>
<reference evidence="8 9" key="1">
    <citation type="submission" date="2016-02" db="EMBL/GenBank/DDBJ databases">
        <title>Complete genome of Sinomonas atrocyanea KCTC 3377.</title>
        <authorList>
            <person name="Kim K.M."/>
        </authorList>
    </citation>
    <scope>NUCLEOTIDE SEQUENCE [LARGE SCALE GENOMIC DNA]</scope>
    <source>
        <strain evidence="8 9">KCTC 3377</strain>
    </source>
</reference>
<dbReference type="PIRSF" id="PIRSF006648">
    <property type="entry name" value="DrrB"/>
    <property type="match status" value="1"/>
</dbReference>
<evidence type="ECO:0000256" key="3">
    <source>
        <dbReference type="ARBA" id="ARBA00022989"/>
    </source>
</evidence>
<dbReference type="GO" id="GO:0043190">
    <property type="term" value="C:ATP-binding cassette (ABC) transporter complex"/>
    <property type="evidence" value="ECO:0007669"/>
    <property type="project" value="InterPro"/>
</dbReference>
<feature type="transmembrane region" description="Helical" evidence="6">
    <location>
        <begin position="47"/>
        <end position="67"/>
    </location>
</feature>
<feature type="domain" description="ABC transmembrane type-2" evidence="7">
    <location>
        <begin position="38"/>
        <end position="282"/>
    </location>
</feature>
<evidence type="ECO:0000256" key="1">
    <source>
        <dbReference type="ARBA" id="ARBA00004141"/>
    </source>
</evidence>
<dbReference type="PANTHER" id="PTHR43229:SF2">
    <property type="entry name" value="NODULATION PROTEIN J"/>
    <property type="match status" value="1"/>
</dbReference>
<feature type="transmembrane region" description="Helical" evidence="6">
    <location>
        <begin position="185"/>
        <end position="210"/>
    </location>
</feature>
<accession>A0A126ZZH7</accession>
<feature type="transmembrane region" description="Helical" evidence="6">
    <location>
        <begin position="148"/>
        <end position="173"/>
    </location>
</feature>
<feature type="transmembrane region" description="Helical" evidence="6">
    <location>
        <begin position="117"/>
        <end position="142"/>
    </location>
</feature>
<evidence type="ECO:0000313" key="8">
    <source>
        <dbReference type="EMBL" id="AMM30772.1"/>
    </source>
</evidence>
<proteinExistence type="inferred from homology"/>
<keyword evidence="5" id="KW-0046">Antibiotic resistance</keyword>
<protein>
    <recommendedName>
        <fullName evidence="6">Transport permease protein</fullName>
    </recommendedName>
</protein>
<evidence type="ECO:0000256" key="2">
    <source>
        <dbReference type="ARBA" id="ARBA00022692"/>
    </source>
</evidence>
<dbReference type="GO" id="GO:0140359">
    <property type="term" value="F:ABC-type transporter activity"/>
    <property type="evidence" value="ECO:0007669"/>
    <property type="project" value="InterPro"/>
</dbReference>
<dbReference type="KEGG" id="satk:SA2016_0067"/>
<dbReference type="InterPro" id="IPR047817">
    <property type="entry name" value="ABC2_TM_bact-type"/>
</dbReference>
<dbReference type="PROSITE" id="PS51012">
    <property type="entry name" value="ABC_TM2"/>
    <property type="match status" value="1"/>
</dbReference>
<keyword evidence="3 6" id="KW-1133">Transmembrane helix</keyword>
<dbReference type="InterPro" id="IPR000412">
    <property type="entry name" value="ABC_2_transport"/>
</dbReference>
<organism evidence="8 9">
    <name type="scientific">Sinomonas atrocyanea</name>
    <dbReference type="NCBI Taxonomy" id="37927"/>
    <lineage>
        <taxon>Bacteria</taxon>
        <taxon>Bacillati</taxon>
        <taxon>Actinomycetota</taxon>
        <taxon>Actinomycetes</taxon>
        <taxon>Micrococcales</taxon>
        <taxon>Micrococcaceae</taxon>
        <taxon>Sinomonas</taxon>
    </lineage>
</organism>